<dbReference type="AlphaFoldDB" id="A0A250IWS8"/>
<evidence type="ECO:0000256" key="3">
    <source>
        <dbReference type="SAM" id="SignalP"/>
    </source>
</evidence>
<evidence type="ECO:0000256" key="1">
    <source>
        <dbReference type="SAM" id="MobiDB-lite"/>
    </source>
</evidence>
<feature type="compositionally biased region" description="Gly residues" evidence="1">
    <location>
        <begin position="87"/>
        <end position="100"/>
    </location>
</feature>
<dbReference type="Proteomes" id="UP000217257">
    <property type="component" value="Chromosome"/>
</dbReference>
<feature type="chain" id="PRO_5012738617" description="Lipoprotein" evidence="3">
    <location>
        <begin position="23"/>
        <end position="261"/>
    </location>
</feature>
<evidence type="ECO:0000313" key="5">
    <source>
        <dbReference type="Proteomes" id="UP000217257"/>
    </source>
</evidence>
<gene>
    <name evidence="4" type="ORF">CYFUS_001134</name>
</gene>
<proteinExistence type="predicted"/>
<sequence length="261" mass="26054">MSKKNLLGLLMLVQLSGVLGCAAVVRESTRGALDAIRQQKEEVDQEHEDSLTRGTAGQVTRGALDALITGEPPPKAQQLEENPGSVASGGGAAGGGGGGTPAPAGGAMAATGTGGSGLGSRGPMSVLSAQLARGLSAEFERQLGADGSGPLARSMSAAAGQVAASVIQQSKDELGPIFPECEGLDGEAARGCREARMSQLSESIGGGLVRGMFKAAQPVLLVVAFGGGLLVGLFVFLALSVARIHRESGGGAGVSRQRRLV</sequence>
<evidence type="ECO:0000313" key="4">
    <source>
        <dbReference type="EMBL" id="ATB35720.1"/>
    </source>
</evidence>
<organism evidence="4 5">
    <name type="scientific">Cystobacter fuscus</name>
    <dbReference type="NCBI Taxonomy" id="43"/>
    <lineage>
        <taxon>Bacteria</taxon>
        <taxon>Pseudomonadati</taxon>
        <taxon>Myxococcota</taxon>
        <taxon>Myxococcia</taxon>
        <taxon>Myxococcales</taxon>
        <taxon>Cystobacterineae</taxon>
        <taxon>Archangiaceae</taxon>
        <taxon>Cystobacter</taxon>
    </lineage>
</organism>
<evidence type="ECO:0008006" key="6">
    <source>
        <dbReference type="Google" id="ProtNLM"/>
    </source>
</evidence>
<feature type="transmembrane region" description="Helical" evidence="2">
    <location>
        <begin position="219"/>
        <end position="239"/>
    </location>
</feature>
<feature type="compositionally biased region" description="Low complexity" evidence="1">
    <location>
        <begin position="101"/>
        <end position="111"/>
    </location>
</feature>
<dbReference type="KEGG" id="cfus:CYFUS_001134"/>
<feature type="region of interest" description="Disordered" evidence="1">
    <location>
        <begin position="38"/>
        <end position="120"/>
    </location>
</feature>
<keyword evidence="2" id="KW-0812">Transmembrane</keyword>
<name>A0A250IWS8_9BACT</name>
<protein>
    <recommendedName>
        <fullName evidence="6">Lipoprotein</fullName>
    </recommendedName>
</protein>
<dbReference type="RefSeq" id="WP_095984303.1">
    <property type="nucleotide sequence ID" value="NZ_CP022098.1"/>
</dbReference>
<accession>A0A250IWS8</accession>
<evidence type="ECO:0000256" key="2">
    <source>
        <dbReference type="SAM" id="Phobius"/>
    </source>
</evidence>
<keyword evidence="2" id="KW-1133">Transmembrane helix</keyword>
<reference evidence="4 5" key="1">
    <citation type="submission" date="2017-06" db="EMBL/GenBank/DDBJ databases">
        <title>Sequencing and comparative analysis of myxobacterial genomes.</title>
        <authorList>
            <person name="Rupp O."/>
            <person name="Goesmann A."/>
            <person name="Sogaard-Andersen L."/>
        </authorList>
    </citation>
    <scope>NUCLEOTIDE SEQUENCE [LARGE SCALE GENOMIC DNA]</scope>
    <source>
        <strain evidence="4 5">DSM 52655</strain>
    </source>
</reference>
<dbReference type="PROSITE" id="PS51257">
    <property type="entry name" value="PROKAR_LIPOPROTEIN"/>
    <property type="match status" value="1"/>
</dbReference>
<dbReference type="EMBL" id="CP022098">
    <property type="protein sequence ID" value="ATB35720.1"/>
    <property type="molecule type" value="Genomic_DNA"/>
</dbReference>
<keyword evidence="3" id="KW-0732">Signal</keyword>
<feature type="signal peptide" evidence="3">
    <location>
        <begin position="1"/>
        <end position="22"/>
    </location>
</feature>
<keyword evidence="2" id="KW-0472">Membrane</keyword>